<dbReference type="GO" id="GO:0004622">
    <property type="term" value="F:phosphatidylcholine lysophospholipase activity"/>
    <property type="evidence" value="ECO:0007669"/>
    <property type="project" value="TreeGrafter"/>
</dbReference>
<dbReference type="PANTHER" id="PTHR30383">
    <property type="entry name" value="THIOESTERASE 1/PROTEASE 1/LYSOPHOSPHOLIPASE L1"/>
    <property type="match status" value="1"/>
</dbReference>
<gene>
    <name evidence="2" type="ORF">B0537_11985</name>
</gene>
<dbReference type="CDD" id="cd04501">
    <property type="entry name" value="SGNH_hydrolase_like_4"/>
    <property type="match status" value="1"/>
</dbReference>
<dbReference type="STRING" id="1833852.B0537_11985"/>
<dbReference type="SUPFAM" id="SSF52949">
    <property type="entry name" value="Macro domain-like"/>
    <property type="match status" value="1"/>
</dbReference>
<dbReference type="InterPro" id="IPR051532">
    <property type="entry name" value="Ester_Hydrolysis_Enzymes"/>
</dbReference>
<dbReference type="InterPro" id="IPR036514">
    <property type="entry name" value="SGNH_hydro_sf"/>
</dbReference>
<evidence type="ECO:0000313" key="3">
    <source>
        <dbReference type="Proteomes" id="UP000189464"/>
    </source>
</evidence>
<dbReference type="InterPro" id="IPR043472">
    <property type="entry name" value="Macro_dom-like"/>
</dbReference>
<dbReference type="InterPro" id="IPR013830">
    <property type="entry name" value="SGNH_hydro"/>
</dbReference>
<dbReference type="OrthoDB" id="9777593at2"/>
<proteinExistence type="predicted"/>
<accession>A0A1S6IY87</accession>
<dbReference type="KEGG" id="dfg:B0537_11985"/>
<dbReference type="Gene3D" id="3.40.50.1110">
    <property type="entry name" value="SGNH hydrolase"/>
    <property type="match status" value="1"/>
</dbReference>
<organism evidence="2 3">
    <name type="scientific">Desulforamulus ferrireducens</name>
    <dbReference type="NCBI Taxonomy" id="1833852"/>
    <lineage>
        <taxon>Bacteria</taxon>
        <taxon>Bacillati</taxon>
        <taxon>Bacillota</taxon>
        <taxon>Clostridia</taxon>
        <taxon>Eubacteriales</taxon>
        <taxon>Peptococcaceae</taxon>
        <taxon>Desulforamulus</taxon>
    </lineage>
</organism>
<keyword evidence="3" id="KW-1185">Reference proteome</keyword>
<protein>
    <submittedName>
        <fullName evidence="2">GDSL family lipase</fullName>
    </submittedName>
</protein>
<dbReference type="PANTHER" id="PTHR30383:SF5">
    <property type="entry name" value="SGNH HYDROLASE-TYPE ESTERASE DOMAIN-CONTAINING PROTEIN"/>
    <property type="match status" value="1"/>
</dbReference>
<dbReference type="Proteomes" id="UP000189464">
    <property type="component" value="Chromosome"/>
</dbReference>
<dbReference type="Pfam" id="PF13472">
    <property type="entry name" value="Lipase_GDSL_2"/>
    <property type="match status" value="1"/>
</dbReference>
<reference evidence="2 3" key="1">
    <citation type="journal article" date="2016" name="Int. J. Syst. Evol. Microbiol.">
        <title>Desulfotomaculum ferrireducens sp. nov., a moderately thermophilic sulfate-reducing and dissimilatory Fe(III)-reducing bacterium isolated from compost.</title>
        <authorList>
            <person name="Yang G."/>
            <person name="Guo J."/>
            <person name="Zhuang L."/>
            <person name="Yuan Y."/>
            <person name="Zhou S."/>
        </authorList>
    </citation>
    <scope>NUCLEOTIDE SEQUENCE [LARGE SCALE GENOMIC DNA]</scope>
    <source>
        <strain evidence="2 3">GSS09</strain>
    </source>
</reference>
<dbReference type="AlphaFoldDB" id="A0A1S6IY87"/>
<dbReference type="Gene3D" id="3.40.220.10">
    <property type="entry name" value="Leucine Aminopeptidase, subunit E, domain 1"/>
    <property type="match status" value="1"/>
</dbReference>
<name>A0A1S6IY87_9FIRM</name>
<evidence type="ECO:0000313" key="2">
    <source>
        <dbReference type="EMBL" id="AQS59732.1"/>
    </source>
</evidence>
<dbReference type="RefSeq" id="WP_077714777.1">
    <property type="nucleotide sequence ID" value="NZ_CP019698.1"/>
</dbReference>
<dbReference type="SUPFAM" id="SSF52266">
    <property type="entry name" value="SGNH hydrolase"/>
    <property type="match status" value="1"/>
</dbReference>
<sequence>MLQVVQADLAKFGFEQRQGEQVLQAEDFSDNKSPLAGIREVTREALKTAGTQGLKSLIIPVINSRPKEIAMDTLAKIMVAEARRHLSLKLYPTEITFALADAEGVQAFQRVIERDKIVCLGDSITYGYPDGPDYSWVKLLAAATGLNLLNRGISGETTGQMLARFNDDVVAEQPAYVIFAGGHNDGWMGVPLGEVEDNIRQVVEQAQQQGVCPILVLPAPLNVEQLLQNFQGTREEAEKYQAILQQIRNWIAQFAEASGIFALDFYSPLLGSDGQGLPHLLLDGGHPTHEGYQVLGEAAIQQLQGRLYFPNTSRSA</sequence>
<evidence type="ECO:0000259" key="1">
    <source>
        <dbReference type="Pfam" id="PF13472"/>
    </source>
</evidence>
<feature type="domain" description="SGNH hydrolase-type esterase" evidence="1">
    <location>
        <begin position="119"/>
        <end position="294"/>
    </location>
</feature>
<dbReference type="EMBL" id="CP019698">
    <property type="protein sequence ID" value="AQS59732.1"/>
    <property type="molecule type" value="Genomic_DNA"/>
</dbReference>